<organism evidence="2 3">
    <name type="scientific">Sandarakinorhabdus glacialis</name>
    <dbReference type="NCBI Taxonomy" id="1614636"/>
    <lineage>
        <taxon>Bacteria</taxon>
        <taxon>Pseudomonadati</taxon>
        <taxon>Pseudomonadota</taxon>
        <taxon>Alphaproteobacteria</taxon>
        <taxon>Sphingomonadales</taxon>
        <taxon>Sphingosinicellaceae</taxon>
        <taxon>Sandarakinorhabdus</taxon>
    </lineage>
</organism>
<evidence type="ECO:0000313" key="3">
    <source>
        <dbReference type="Proteomes" id="UP000635071"/>
    </source>
</evidence>
<reference evidence="2" key="1">
    <citation type="journal article" date="2014" name="Int. J. Syst. Evol. Microbiol.">
        <title>Complete genome sequence of Corynebacterium casei LMG S-19264T (=DSM 44701T), isolated from a smear-ripened cheese.</title>
        <authorList>
            <consortium name="US DOE Joint Genome Institute (JGI-PGF)"/>
            <person name="Walter F."/>
            <person name="Albersmeier A."/>
            <person name="Kalinowski J."/>
            <person name="Ruckert C."/>
        </authorList>
    </citation>
    <scope>NUCLEOTIDE SEQUENCE</scope>
    <source>
        <strain evidence="2">CGMCC 1.15519</strain>
    </source>
</reference>
<dbReference type="Proteomes" id="UP000635071">
    <property type="component" value="Unassembled WGS sequence"/>
</dbReference>
<protein>
    <recommendedName>
        <fullName evidence="4">Carboxypeptidase regulatory-like domain-containing protein</fullName>
    </recommendedName>
</protein>
<keyword evidence="1" id="KW-0812">Transmembrane</keyword>
<accession>A0A916ZLB9</accession>
<sequence length="587" mass="60842">MTGSSALSEMLLPALLSAAVLLAWLRLALWQRSAAPADRSQGWRLALLVILQPLAAGLLYLTLVPPPLAGTAGTMVVATAGAPRFDALAAGDALVALPETHDLPGAVRVPDLATALRRHPGTSGLRIIGHGLPPRDRAAAAGLPLAFDPAPLPPGLTALGLPGQVAPGAGFRIGGSVIGTPGGRAELLDPSGKTVDTAALSSSGEFTLAGTARVAGPADFSLRLRDRAGAITETHPVPIVAAVQPPPRMLVVAGSAGPDLKYLRRWATDAGVQLSTSIAAGAGLDVGDAPARLDPSSLSRLDLLVLDERSWAGLGAGGRANVISAVRSGLGVVLRITGPIADETRRQWANLGLPIGETTEPSLRTAPGISAKSGSEAQTALQLTRQSPVAASSDTVKLLENPANPAIANWRSLGRGRIGLLPITDLYTLVIAGQSTRHAALWSQILGAVARPQSTTTPNITGTAERLSLCKISLPASVLSPSGGATVLIPEPSIPTCAAFYPTETGWHGTAGTSFYVAPNTFAGDTQAATWRLQTSVIPKKNEDAALGRGSSWPWFIAWLLVSATLWWFERTRYGRVRHLDQKNQID</sequence>
<feature type="transmembrane region" description="Helical" evidence="1">
    <location>
        <begin position="42"/>
        <end position="63"/>
    </location>
</feature>
<dbReference type="RefSeq" id="WP_188761537.1">
    <property type="nucleotide sequence ID" value="NZ_BMJM01000002.1"/>
</dbReference>
<keyword evidence="3" id="KW-1185">Reference proteome</keyword>
<evidence type="ECO:0008006" key="4">
    <source>
        <dbReference type="Google" id="ProtNLM"/>
    </source>
</evidence>
<gene>
    <name evidence="2" type="ORF">GCM10011529_06920</name>
</gene>
<proteinExistence type="predicted"/>
<comment type="caution">
    <text evidence="2">The sequence shown here is derived from an EMBL/GenBank/DDBJ whole genome shotgun (WGS) entry which is preliminary data.</text>
</comment>
<reference evidence="2" key="2">
    <citation type="submission" date="2020-09" db="EMBL/GenBank/DDBJ databases">
        <authorList>
            <person name="Sun Q."/>
            <person name="Zhou Y."/>
        </authorList>
    </citation>
    <scope>NUCLEOTIDE SEQUENCE</scope>
    <source>
        <strain evidence="2">CGMCC 1.15519</strain>
    </source>
</reference>
<name>A0A916ZLB9_9SPHN</name>
<evidence type="ECO:0000313" key="2">
    <source>
        <dbReference type="EMBL" id="GGE03077.1"/>
    </source>
</evidence>
<dbReference type="EMBL" id="BMJM01000002">
    <property type="protein sequence ID" value="GGE03077.1"/>
    <property type="molecule type" value="Genomic_DNA"/>
</dbReference>
<feature type="transmembrane region" description="Helical" evidence="1">
    <location>
        <begin position="552"/>
        <end position="569"/>
    </location>
</feature>
<evidence type="ECO:0000256" key="1">
    <source>
        <dbReference type="SAM" id="Phobius"/>
    </source>
</evidence>
<feature type="transmembrane region" description="Helical" evidence="1">
    <location>
        <begin position="12"/>
        <end position="30"/>
    </location>
</feature>
<keyword evidence="1" id="KW-1133">Transmembrane helix</keyword>
<keyword evidence="1" id="KW-0472">Membrane</keyword>
<dbReference type="AlphaFoldDB" id="A0A916ZLB9"/>